<proteinExistence type="predicted"/>
<reference evidence="1" key="1">
    <citation type="submission" date="2020-02" db="EMBL/GenBank/DDBJ databases">
        <authorList>
            <person name="Meier V. D."/>
        </authorList>
    </citation>
    <scope>NUCLEOTIDE SEQUENCE</scope>
    <source>
        <strain evidence="1">AVDCRST_MAG81</strain>
    </source>
</reference>
<dbReference type="AlphaFoldDB" id="A0A6J4V0J5"/>
<dbReference type="EMBL" id="CADCWO010000064">
    <property type="protein sequence ID" value="CAA9565658.1"/>
    <property type="molecule type" value="Genomic_DNA"/>
</dbReference>
<feature type="non-terminal residue" evidence="1">
    <location>
        <position position="1"/>
    </location>
</feature>
<organism evidence="1">
    <name type="scientific">uncultured Synechococcales cyanobacterium</name>
    <dbReference type="NCBI Taxonomy" id="1936017"/>
    <lineage>
        <taxon>Bacteria</taxon>
        <taxon>Bacillati</taxon>
        <taxon>Cyanobacteriota</taxon>
        <taxon>Cyanophyceae</taxon>
        <taxon>Synechococcales</taxon>
        <taxon>environmental samples</taxon>
    </lineage>
</organism>
<gene>
    <name evidence="1" type="ORF">AVDCRST_MAG81-1179</name>
</gene>
<evidence type="ECO:0000313" key="1">
    <source>
        <dbReference type="EMBL" id="CAA9565658.1"/>
    </source>
</evidence>
<accession>A0A6J4V0J5</accession>
<name>A0A6J4V0J5_9CYAN</name>
<feature type="non-terminal residue" evidence="1">
    <location>
        <position position="53"/>
    </location>
</feature>
<sequence>GKAIRRLVDSYPGATIGAYQAPSATADGFDWSIGSCDSTFSWESSRFGRFSSL</sequence>
<protein>
    <submittedName>
        <fullName evidence="1">Uncharacterized protein</fullName>
    </submittedName>
</protein>